<reference evidence="1" key="1">
    <citation type="submission" date="2024-03" db="EMBL/GenBank/DDBJ databases">
        <title>WGS assembly of Saponaria officinalis var. Norfolk2.</title>
        <authorList>
            <person name="Jenkins J."/>
            <person name="Shu S."/>
            <person name="Grimwood J."/>
            <person name="Barry K."/>
            <person name="Goodstein D."/>
            <person name="Schmutz J."/>
            <person name="Leebens-Mack J."/>
            <person name="Osbourn A."/>
        </authorList>
    </citation>
    <scope>NUCLEOTIDE SEQUENCE [LARGE SCALE GENOMIC DNA]</scope>
    <source>
        <strain evidence="1">JIC</strain>
    </source>
</reference>
<sequence length="106" mass="12097">MVGSNVKFGISVWEEGDLYIPVKSRKNKILRKKPEQKLQDLNFVASTENKVEILGNHDNDDGSKNGKLKIGDYANNLSRFLEATTLFFAAQYFSKTIMKGWRTCHL</sequence>
<evidence type="ECO:0000313" key="2">
    <source>
        <dbReference type="Proteomes" id="UP001443914"/>
    </source>
</evidence>
<proteinExistence type="predicted"/>
<dbReference type="EMBL" id="JBDFQZ010000008">
    <property type="protein sequence ID" value="KAK9697868.1"/>
    <property type="molecule type" value="Genomic_DNA"/>
</dbReference>
<dbReference type="Proteomes" id="UP001443914">
    <property type="component" value="Unassembled WGS sequence"/>
</dbReference>
<accession>A0AAW1J3E6</accession>
<organism evidence="1 2">
    <name type="scientific">Saponaria officinalis</name>
    <name type="common">Common soapwort</name>
    <name type="synonym">Lychnis saponaria</name>
    <dbReference type="NCBI Taxonomy" id="3572"/>
    <lineage>
        <taxon>Eukaryota</taxon>
        <taxon>Viridiplantae</taxon>
        <taxon>Streptophyta</taxon>
        <taxon>Embryophyta</taxon>
        <taxon>Tracheophyta</taxon>
        <taxon>Spermatophyta</taxon>
        <taxon>Magnoliopsida</taxon>
        <taxon>eudicotyledons</taxon>
        <taxon>Gunneridae</taxon>
        <taxon>Pentapetalae</taxon>
        <taxon>Caryophyllales</taxon>
        <taxon>Caryophyllaceae</taxon>
        <taxon>Caryophylleae</taxon>
        <taxon>Saponaria</taxon>
    </lineage>
</organism>
<dbReference type="AlphaFoldDB" id="A0AAW1J3E6"/>
<comment type="caution">
    <text evidence="1">The sequence shown here is derived from an EMBL/GenBank/DDBJ whole genome shotgun (WGS) entry which is preliminary data.</text>
</comment>
<gene>
    <name evidence="1" type="ORF">RND81_08G065800</name>
</gene>
<keyword evidence="2" id="KW-1185">Reference proteome</keyword>
<name>A0AAW1J3E6_SAPOF</name>
<evidence type="ECO:0000313" key="1">
    <source>
        <dbReference type="EMBL" id="KAK9697868.1"/>
    </source>
</evidence>
<protein>
    <submittedName>
        <fullName evidence="1">Uncharacterized protein</fullName>
    </submittedName>
</protein>